<gene>
    <name evidence="2" type="ORF">OTU49_001417</name>
</gene>
<evidence type="ECO:0000313" key="3">
    <source>
        <dbReference type="Proteomes" id="UP001445076"/>
    </source>
</evidence>
<feature type="transmembrane region" description="Helical" evidence="1">
    <location>
        <begin position="136"/>
        <end position="159"/>
    </location>
</feature>
<dbReference type="Proteomes" id="UP001445076">
    <property type="component" value="Unassembled WGS sequence"/>
</dbReference>
<dbReference type="EMBL" id="JARKIK010000025">
    <property type="protein sequence ID" value="KAK8743386.1"/>
    <property type="molecule type" value="Genomic_DNA"/>
</dbReference>
<dbReference type="AlphaFoldDB" id="A0AAW0XU85"/>
<feature type="non-terminal residue" evidence="2">
    <location>
        <position position="1"/>
    </location>
</feature>
<sequence>GHVTSGCFSAPGRDVSPVLALYFSLHEVNITFAKPSDPRIKSWKLRIYKTKKKEYPPCNQTHKFVQDSSFTSLGDNNAIHLQHNFDQDGCYCFQLEAEGYSRLYTTPDRFTSQRNCTPHVEGGNTYHTPEAHTTSWMAVAGVVGVLIAVLTSLLLLVLFCRTTLHMLRRYDTENLV</sequence>
<comment type="caution">
    <text evidence="2">The sequence shown here is derived from an EMBL/GenBank/DDBJ whole genome shotgun (WGS) entry which is preliminary data.</text>
</comment>
<keyword evidence="1" id="KW-0812">Transmembrane</keyword>
<evidence type="ECO:0000313" key="2">
    <source>
        <dbReference type="EMBL" id="KAK8743386.1"/>
    </source>
</evidence>
<accession>A0AAW0XU85</accession>
<evidence type="ECO:0000256" key="1">
    <source>
        <dbReference type="SAM" id="Phobius"/>
    </source>
</evidence>
<name>A0AAW0XU85_CHEQU</name>
<protein>
    <submittedName>
        <fullName evidence="2">Uncharacterized protein</fullName>
    </submittedName>
</protein>
<keyword evidence="3" id="KW-1185">Reference proteome</keyword>
<feature type="non-terminal residue" evidence="2">
    <location>
        <position position="176"/>
    </location>
</feature>
<reference evidence="2 3" key="1">
    <citation type="journal article" date="2024" name="BMC Genomics">
        <title>Genome assembly of redclaw crayfish (Cherax quadricarinatus) provides insights into its immune adaptation and hypoxia tolerance.</title>
        <authorList>
            <person name="Liu Z."/>
            <person name="Zheng J."/>
            <person name="Li H."/>
            <person name="Fang K."/>
            <person name="Wang S."/>
            <person name="He J."/>
            <person name="Zhou D."/>
            <person name="Weng S."/>
            <person name="Chi M."/>
            <person name="Gu Z."/>
            <person name="He J."/>
            <person name="Li F."/>
            <person name="Wang M."/>
        </authorList>
    </citation>
    <scope>NUCLEOTIDE SEQUENCE [LARGE SCALE GENOMIC DNA]</scope>
    <source>
        <strain evidence="2">ZL_2023a</strain>
    </source>
</reference>
<proteinExistence type="predicted"/>
<keyword evidence="1" id="KW-1133">Transmembrane helix</keyword>
<keyword evidence="1" id="KW-0472">Membrane</keyword>
<organism evidence="2 3">
    <name type="scientific">Cherax quadricarinatus</name>
    <name type="common">Australian red claw crayfish</name>
    <dbReference type="NCBI Taxonomy" id="27406"/>
    <lineage>
        <taxon>Eukaryota</taxon>
        <taxon>Metazoa</taxon>
        <taxon>Ecdysozoa</taxon>
        <taxon>Arthropoda</taxon>
        <taxon>Crustacea</taxon>
        <taxon>Multicrustacea</taxon>
        <taxon>Malacostraca</taxon>
        <taxon>Eumalacostraca</taxon>
        <taxon>Eucarida</taxon>
        <taxon>Decapoda</taxon>
        <taxon>Pleocyemata</taxon>
        <taxon>Astacidea</taxon>
        <taxon>Parastacoidea</taxon>
        <taxon>Parastacidae</taxon>
        <taxon>Cherax</taxon>
    </lineage>
</organism>